<dbReference type="Proteomes" id="UP000622707">
    <property type="component" value="Unassembled WGS sequence"/>
</dbReference>
<keyword evidence="2" id="KW-1185">Reference proteome</keyword>
<sequence>MKLQVNTLLALYSVMEFAADPERHIPASEIAEKYGVSAHHLAKVLAELARAGVVASVRGVGGGYRFTANVRRLTLMDIIQLFEDFSPVSHQHAETGTPVDRAIGQVLTEVDQIARATFSSITVATMLRLVERQEPR</sequence>
<reference evidence="1 2" key="1">
    <citation type="journal article" date="2017" name="Int. J. Syst. Evol. Microbiol.">
        <title>Ramlibacter alkalitolerans sp. nov., alkali-tolerant bacterium isolated from soil of ginseng.</title>
        <authorList>
            <person name="Lee D.H."/>
            <person name="Cha C.J."/>
        </authorList>
    </citation>
    <scope>NUCLEOTIDE SEQUENCE [LARGE SCALE GENOMIC DNA]</scope>
    <source>
        <strain evidence="1 2">KACC 19305</strain>
    </source>
</reference>
<dbReference type="PROSITE" id="PS51197">
    <property type="entry name" value="HTH_RRF2_2"/>
    <property type="match status" value="1"/>
</dbReference>
<dbReference type="EMBL" id="JAEQND010000001">
    <property type="protein sequence ID" value="MBL0423627.1"/>
    <property type="molecule type" value="Genomic_DNA"/>
</dbReference>
<organism evidence="1 2">
    <name type="scientific">Ramlibacter alkalitolerans</name>
    <dbReference type="NCBI Taxonomy" id="2039631"/>
    <lineage>
        <taxon>Bacteria</taxon>
        <taxon>Pseudomonadati</taxon>
        <taxon>Pseudomonadota</taxon>
        <taxon>Betaproteobacteria</taxon>
        <taxon>Burkholderiales</taxon>
        <taxon>Comamonadaceae</taxon>
        <taxon>Ramlibacter</taxon>
    </lineage>
</organism>
<dbReference type="Pfam" id="PF02082">
    <property type="entry name" value="Rrf2"/>
    <property type="match status" value="1"/>
</dbReference>
<comment type="caution">
    <text evidence="1">The sequence shown here is derived from an EMBL/GenBank/DDBJ whole genome shotgun (WGS) entry which is preliminary data.</text>
</comment>
<name>A0ABS1JHD5_9BURK</name>
<dbReference type="InterPro" id="IPR030489">
    <property type="entry name" value="TR_Rrf2-type_CS"/>
</dbReference>
<proteinExistence type="predicted"/>
<evidence type="ECO:0000313" key="1">
    <source>
        <dbReference type="EMBL" id="MBL0423627.1"/>
    </source>
</evidence>
<dbReference type="NCBIfam" id="TIGR00738">
    <property type="entry name" value="rrf2_super"/>
    <property type="match status" value="1"/>
</dbReference>
<dbReference type="PROSITE" id="PS01332">
    <property type="entry name" value="HTH_RRF2_1"/>
    <property type="match status" value="1"/>
</dbReference>
<protein>
    <submittedName>
        <fullName evidence="1">Rrf2 family transcriptional regulator</fullName>
    </submittedName>
</protein>
<dbReference type="InterPro" id="IPR036388">
    <property type="entry name" value="WH-like_DNA-bd_sf"/>
</dbReference>
<dbReference type="RefSeq" id="WP_201686876.1">
    <property type="nucleotide sequence ID" value="NZ_JAEQND010000001.1"/>
</dbReference>
<dbReference type="PANTHER" id="PTHR33221">
    <property type="entry name" value="WINGED HELIX-TURN-HELIX TRANSCRIPTIONAL REGULATOR, RRF2 FAMILY"/>
    <property type="match status" value="1"/>
</dbReference>
<dbReference type="Gene3D" id="1.10.10.10">
    <property type="entry name" value="Winged helix-like DNA-binding domain superfamily/Winged helix DNA-binding domain"/>
    <property type="match status" value="1"/>
</dbReference>
<dbReference type="PANTHER" id="PTHR33221:SF15">
    <property type="entry name" value="HTH-TYPE TRANSCRIPTIONAL REGULATOR YWGB-RELATED"/>
    <property type="match status" value="1"/>
</dbReference>
<dbReference type="InterPro" id="IPR000944">
    <property type="entry name" value="Tscrpt_reg_Rrf2"/>
</dbReference>
<gene>
    <name evidence="1" type="ORF">JI746_00805</name>
</gene>
<dbReference type="InterPro" id="IPR036390">
    <property type="entry name" value="WH_DNA-bd_sf"/>
</dbReference>
<accession>A0ABS1JHD5</accession>
<evidence type="ECO:0000313" key="2">
    <source>
        <dbReference type="Proteomes" id="UP000622707"/>
    </source>
</evidence>
<dbReference type="SUPFAM" id="SSF46785">
    <property type="entry name" value="Winged helix' DNA-binding domain"/>
    <property type="match status" value="1"/>
</dbReference>